<dbReference type="Gene3D" id="3.40.50.1820">
    <property type="entry name" value="alpha/beta hydrolase"/>
    <property type="match status" value="1"/>
</dbReference>
<dbReference type="SUPFAM" id="SSF53474">
    <property type="entry name" value="alpha/beta-Hydrolases"/>
    <property type="match status" value="1"/>
</dbReference>
<dbReference type="EMBL" id="SMFZ01000001">
    <property type="protein sequence ID" value="TCK24963.1"/>
    <property type="molecule type" value="Genomic_DNA"/>
</dbReference>
<accession>A0A4R1HUC4</accession>
<dbReference type="Pfam" id="PF01738">
    <property type="entry name" value="DLH"/>
    <property type="match status" value="1"/>
</dbReference>
<dbReference type="InterPro" id="IPR002925">
    <property type="entry name" value="Dienelactn_hydro"/>
</dbReference>
<comment type="caution">
    <text evidence="2">The sequence shown here is derived from an EMBL/GenBank/DDBJ whole genome shotgun (WGS) entry which is preliminary data.</text>
</comment>
<evidence type="ECO:0000259" key="1">
    <source>
        <dbReference type="Pfam" id="PF01738"/>
    </source>
</evidence>
<name>A0A4R1HUC4_PSEEN</name>
<evidence type="ECO:0000313" key="2">
    <source>
        <dbReference type="EMBL" id="TCK24963.1"/>
    </source>
</evidence>
<organism evidence="2 3">
    <name type="scientific">Pseudonocardia endophytica</name>
    <dbReference type="NCBI Taxonomy" id="401976"/>
    <lineage>
        <taxon>Bacteria</taxon>
        <taxon>Bacillati</taxon>
        <taxon>Actinomycetota</taxon>
        <taxon>Actinomycetes</taxon>
        <taxon>Pseudonocardiales</taxon>
        <taxon>Pseudonocardiaceae</taxon>
        <taxon>Pseudonocardia</taxon>
    </lineage>
</organism>
<proteinExistence type="predicted"/>
<dbReference type="PANTHER" id="PTHR46623:SF6">
    <property type="entry name" value="ALPHA_BETA-HYDROLASES SUPERFAMILY PROTEIN"/>
    <property type="match status" value="1"/>
</dbReference>
<protein>
    <submittedName>
        <fullName evidence="2">Carboxymethylenebutenolidase</fullName>
    </submittedName>
</protein>
<keyword evidence="3" id="KW-1185">Reference proteome</keyword>
<dbReference type="InterPro" id="IPR029058">
    <property type="entry name" value="AB_hydrolase_fold"/>
</dbReference>
<dbReference type="RefSeq" id="WP_207908565.1">
    <property type="nucleotide sequence ID" value="NZ_SMFZ01000001.1"/>
</dbReference>
<sequence length="235" mass="25158">MVESDVSMPSLNGGHLPGFLVRPEGDGPFPALLMIYEAFGMTAEMRRIARELAAEGYTVLVPDLFARGKIKALCVAATMRTMLTGKGAALGDLESARRWLAAQPTVDADRIGTLGFCMGGGFALMLADTGLYKVSAPFYGQTTLPLERACPVVASFGGRDAGTPSAYPDRLAENLQALGVPHDVKTYPDAGHSFMTRTEGVMGQVVSRTPIHAEYHEASATDAMARMLAFFREHL</sequence>
<dbReference type="PANTHER" id="PTHR46623">
    <property type="entry name" value="CARBOXYMETHYLENEBUTENOLIDASE-RELATED"/>
    <property type="match status" value="1"/>
</dbReference>
<reference evidence="2 3" key="1">
    <citation type="submission" date="2019-03" db="EMBL/GenBank/DDBJ databases">
        <title>Sequencing the genomes of 1000 actinobacteria strains.</title>
        <authorList>
            <person name="Klenk H.-P."/>
        </authorList>
    </citation>
    <scope>NUCLEOTIDE SEQUENCE [LARGE SCALE GENOMIC DNA]</scope>
    <source>
        <strain evidence="2 3">DSM 44969</strain>
    </source>
</reference>
<feature type="domain" description="Dienelactone hydrolase" evidence="1">
    <location>
        <begin position="17"/>
        <end position="234"/>
    </location>
</feature>
<dbReference type="InterPro" id="IPR051049">
    <property type="entry name" value="Dienelactone_hydrolase-like"/>
</dbReference>
<gene>
    <name evidence="2" type="ORF">EV378_0759</name>
</gene>
<dbReference type="GO" id="GO:0016787">
    <property type="term" value="F:hydrolase activity"/>
    <property type="evidence" value="ECO:0007669"/>
    <property type="project" value="InterPro"/>
</dbReference>
<evidence type="ECO:0000313" key="3">
    <source>
        <dbReference type="Proteomes" id="UP000295560"/>
    </source>
</evidence>
<dbReference type="Proteomes" id="UP000295560">
    <property type="component" value="Unassembled WGS sequence"/>
</dbReference>
<dbReference type="AlphaFoldDB" id="A0A4R1HUC4"/>